<dbReference type="EMBL" id="MU005570">
    <property type="protein sequence ID" value="KAF2690571.1"/>
    <property type="molecule type" value="Genomic_DNA"/>
</dbReference>
<feature type="transmembrane region" description="Helical" evidence="8">
    <location>
        <begin position="141"/>
        <end position="164"/>
    </location>
</feature>
<evidence type="ECO:0000259" key="9">
    <source>
        <dbReference type="PROSITE" id="PS50850"/>
    </source>
</evidence>
<feature type="transmembrane region" description="Helical" evidence="8">
    <location>
        <begin position="412"/>
        <end position="430"/>
    </location>
</feature>
<dbReference type="GO" id="GO:0022857">
    <property type="term" value="F:transmembrane transporter activity"/>
    <property type="evidence" value="ECO:0007669"/>
    <property type="project" value="InterPro"/>
</dbReference>
<keyword evidence="4 8" id="KW-1133">Transmembrane helix</keyword>
<accession>A0A6G1JK21</accession>
<feature type="transmembrane region" description="Helical" evidence="8">
    <location>
        <begin position="320"/>
        <end position="338"/>
    </location>
</feature>
<feature type="transmembrane region" description="Helical" evidence="8">
    <location>
        <begin position="16"/>
        <end position="40"/>
    </location>
</feature>
<proteinExistence type="predicted"/>
<reference evidence="10" key="1">
    <citation type="journal article" date="2020" name="Stud. Mycol.">
        <title>101 Dothideomycetes genomes: a test case for predicting lifestyles and emergence of pathogens.</title>
        <authorList>
            <person name="Haridas S."/>
            <person name="Albert R."/>
            <person name="Binder M."/>
            <person name="Bloem J."/>
            <person name="Labutti K."/>
            <person name="Salamov A."/>
            <person name="Andreopoulos B."/>
            <person name="Baker S."/>
            <person name="Barry K."/>
            <person name="Bills G."/>
            <person name="Bluhm B."/>
            <person name="Cannon C."/>
            <person name="Castanera R."/>
            <person name="Culley D."/>
            <person name="Daum C."/>
            <person name="Ezra D."/>
            <person name="Gonzalez J."/>
            <person name="Henrissat B."/>
            <person name="Kuo A."/>
            <person name="Liang C."/>
            <person name="Lipzen A."/>
            <person name="Lutzoni F."/>
            <person name="Magnuson J."/>
            <person name="Mondo S."/>
            <person name="Nolan M."/>
            <person name="Ohm R."/>
            <person name="Pangilinan J."/>
            <person name="Park H.-J."/>
            <person name="Ramirez L."/>
            <person name="Alfaro M."/>
            <person name="Sun H."/>
            <person name="Tritt A."/>
            <person name="Yoshinaga Y."/>
            <person name="Zwiers L.-H."/>
            <person name="Turgeon B."/>
            <person name="Goodwin S."/>
            <person name="Spatafora J."/>
            <person name="Crous P."/>
            <person name="Grigoriev I."/>
        </authorList>
    </citation>
    <scope>NUCLEOTIDE SEQUENCE</scope>
    <source>
        <strain evidence="10">CBS 122367</strain>
    </source>
</reference>
<keyword evidence="3 8" id="KW-0812">Transmembrane</keyword>
<feature type="transmembrane region" description="Helical" evidence="8">
    <location>
        <begin position="280"/>
        <end position="300"/>
    </location>
</feature>
<dbReference type="Gene3D" id="1.20.1250.20">
    <property type="entry name" value="MFS general substrate transporter like domains"/>
    <property type="match status" value="2"/>
</dbReference>
<keyword evidence="5 8" id="KW-0472">Membrane</keyword>
<comment type="subcellular location">
    <subcellularLocation>
        <location evidence="1">Membrane</location>
        <topology evidence="1">Multi-pass membrane protein</topology>
    </subcellularLocation>
</comment>
<dbReference type="AlphaFoldDB" id="A0A6G1JK21"/>
<dbReference type="InterPro" id="IPR020846">
    <property type="entry name" value="MFS_dom"/>
</dbReference>
<evidence type="ECO:0000256" key="7">
    <source>
        <dbReference type="SAM" id="MobiDB-lite"/>
    </source>
</evidence>
<feature type="compositionally biased region" description="Basic and acidic residues" evidence="7">
    <location>
        <begin position="543"/>
        <end position="552"/>
    </location>
</feature>
<evidence type="ECO:0000256" key="3">
    <source>
        <dbReference type="ARBA" id="ARBA00022692"/>
    </source>
</evidence>
<dbReference type="OrthoDB" id="10021397at2759"/>
<evidence type="ECO:0000256" key="2">
    <source>
        <dbReference type="ARBA" id="ARBA00022448"/>
    </source>
</evidence>
<sequence length="552" mass="59795">MSKSDTAEFRPDWRFWIIYVSLFLISFAAAVDNTIVFTALPSITQAIGGGGQYVWIANSYVVASTAIMPLFGQISNIFGRRIPSIMAVAVFALGSGISGGAHDIAMLIAGRTIQGIGCGGIFVFLDIIVCDLVPLRWRGQYLGPIVGAAGLGSTMGPVIGGALVKESWRWVLYITLPFSGLALVVMMFFMKLQYTPELSWRRRLMRIDIPGNALFVASVGAILVGLIMGGTIYPWKSYRVILPIAIGFAGWAAFSLYQLSPRWCPEPTIPPRLFNNRTSAIGFVLSFLSGMLLEWIVYFYPLYFQALQGASALKSGVNTLPFNACLMPAGIAAGTLMTKTGIYKPLHAAAYALTAIGLGLTATLKTSSSIIAWVFFQLILAAGIGCTFVTILPAIQAGLPESDVASSTSLYAFFRGFGFIWGVTIPSLVLNSHVDRGLHTISDPFVRDRMSNGGAYEFAAHGNIQRLPREGRSQVLDLYTGALRLSWLASIAFALLGFILVLGEKHIKLRKELNTEFKMEEVKMADKEHSEANGASTPNAADVDVRDTTLHA</sequence>
<dbReference type="PROSITE" id="PS50850">
    <property type="entry name" value="MFS"/>
    <property type="match status" value="1"/>
</dbReference>
<feature type="transmembrane region" description="Helical" evidence="8">
    <location>
        <begin position="370"/>
        <end position="392"/>
    </location>
</feature>
<dbReference type="PANTHER" id="PTHR23501:SF187">
    <property type="entry name" value="MAJOR FACILITATOR SUPERFAMILY (MFS) PROFILE DOMAIN-CONTAINING PROTEIN"/>
    <property type="match status" value="1"/>
</dbReference>
<feature type="transmembrane region" description="Helical" evidence="8">
    <location>
        <begin position="108"/>
        <end position="129"/>
    </location>
</feature>
<evidence type="ECO:0000256" key="8">
    <source>
        <dbReference type="SAM" id="Phobius"/>
    </source>
</evidence>
<dbReference type="SUPFAM" id="SSF103473">
    <property type="entry name" value="MFS general substrate transporter"/>
    <property type="match status" value="1"/>
</dbReference>
<dbReference type="InterPro" id="IPR036259">
    <property type="entry name" value="MFS_trans_sf"/>
</dbReference>
<dbReference type="PANTHER" id="PTHR23501">
    <property type="entry name" value="MAJOR FACILITATOR SUPERFAMILY"/>
    <property type="match status" value="1"/>
</dbReference>
<organism evidence="10 11">
    <name type="scientific">Lentithecium fluviatile CBS 122367</name>
    <dbReference type="NCBI Taxonomy" id="1168545"/>
    <lineage>
        <taxon>Eukaryota</taxon>
        <taxon>Fungi</taxon>
        <taxon>Dikarya</taxon>
        <taxon>Ascomycota</taxon>
        <taxon>Pezizomycotina</taxon>
        <taxon>Dothideomycetes</taxon>
        <taxon>Pleosporomycetidae</taxon>
        <taxon>Pleosporales</taxon>
        <taxon>Massarineae</taxon>
        <taxon>Lentitheciaceae</taxon>
        <taxon>Lentithecium</taxon>
    </lineage>
</organism>
<evidence type="ECO:0000256" key="1">
    <source>
        <dbReference type="ARBA" id="ARBA00004141"/>
    </source>
</evidence>
<protein>
    <submittedName>
        <fullName evidence="10">MFS general substrate transporter</fullName>
    </submittedName>
</protein>
<evidence type="ECO:0000256" key="6">
    <source>
        <dbReference type="ARBA" id="ARBA00023180"/>
    </source>
</evidence>
<evidence type="ECO:0000256" key="4">
    <source>
        <dbReference type="ARBA" id="ARBA00022989"/>
    </source>
</evidence>
<feature type="transmembrane region" description="Helical" evidence="8">
    <location>
        <begin position="52"/>
        <end position="72"/>
    </location>
</feature>
<dbReference type="GO" id="GO:0005886">
    <property type="term" value="C:plasma membrane"/>
    <property type="evidence" value="ECO:0007669"/>
    <property type="project" value="TreeGrafter"/>
</dbReference>
<evidence type="ECO:0000313" key="11">
    <source>
        <dbReference type="Proteomes" id="UP000799291"/>
    </source>
</evidence>
<dbReference type="Proteomes" id="UP000799291">
    <property type="component" value="Unassembled WGS sequence"/>
</dbReference>
<name>A0A6G1JK21_9PLEO</name>
<gene>
    <name evidence="10" type="ORF">K458DRAFT_411954</name>
</gene>
<evidence type="ECO:0000313" key="10">
    <source>
        <dbReference type="EMBL" id="KAF2690571.1"/>
    </source>
</evidence>
<feature type="domain" description="Major facilitator superfamily (MFS) profile" evidence="9">
    <location>
        <begin position="18"/>
        <end position="506"/>
    </location>
</feature>
<dbReference type="Pfam" id="PF07690">
    <property type="entry name" value="MFS_1"/>
    <property type="match status" value="1"/>
</dbReference>
<dbReference type="InterPro" id="IPR011701">
    <property type="entry name" value="MFS"/>
</dbReference>
<keyword evidence="11" id="KW-1185">Reference proteome</keyword>
<feature type="region of interest" description="Disordered" evidence="7">
    <location>
        <begin position="526"/>
        <end position="552"/>
    </location>
</feature>
<keyword evidence="2" id="KW-0813">Transport</keyword>
<feature type="transmembrane region" description="Helical" evidence="8">
    <location>
        <begin position="240"/>
        <end position="259"/>
    </location>
</feature>
<feature type="transmembrane region" description="Helical" evidence="8">
    <location>
        <begin position="170"/>
        <end position="192"/>
    </location>
</feature>
<dbReference type="PRINTS" id="PR01036">
    <property type="entry name" value="TCRTETB"/>
</dbReference>
<keyword evidence="6" id="KW-0325">Glycoprotein</keyword>
<feature type="transmembrane region" description="Helical" evidence="8">
    <location>
        <begin position="213"/>
        <end position="234"/>
    </location>
</feature>
<evidence type="ECO:0000256" key="5">
    <source>
        <dbReference type="ARBA" id="ARBA00023136"/>
    </source>
</evidence>
<feature type="transmembrane region" description="Helical" evidence="8">
    <location>
        <begin position="345"/>
        <end position="364"/>
    </location>
</feature>
<feature type="transmembrane region" description="Helical" evidence="8">
    <location>
        <begin position="485"/>
        <end position="503"/>
    </location>
</feature>
<feature type="transmembrane region" description="Helical" evidence="8">
    <location>
        <begin position="84"/>
        <end position="102"/>
    </location>
</feature>